<dbReference type="STRING" id="456442.Mboo_1510"/>
<name>A7I8G7_METB6</name>
<evidence type="ECO:0000259" key="1">
    <source>
        <dbReference type="PROSITE" id="PS51746"/>
    </source>
</evidence>
<dbReference type="SMART" id="SM00332">
    <property type="entry name" value="PP2Cc"/>
    <property type="match status" value="1"/>
</dbReference>
<dbReference type="Proteomes" id="UP000002408">
    <property type="component" value="Chromosome"/>
</dbReference>
<dbReference type="KEGG" id="mbn:Mboo_1510"/>
<dbReference type="eggNOG" id="arCOG05302">
    <property type="taxonomic scope" value="Archaea"/>
</dbReference>
<dbReference type="GeneID" id="5412040"/>
<dbReference type="OrthoDB" id="198002at2157"/>
<organism evidence="2 3">
    <name type="scientific">Methanoregula boonei (strain DSM 21154 / JCM 14090 / 6A8)</name>
    <dbReference type="NCBI Taxonomy" id="456442"/>
    <lineage>
        <taxon>Archaea</taxon>
        <taxon>Methanobacteriati</taxon>
        <taxon>Methanobacteriota</taxon>
        <taxon>Stenosarchaea group</taxon>
        <taxon>Methanomicrobia</taxon>
        <taxon>Methanomicrobiales</taxon>
        <taxon>Methanoregulaceae</taxon>
        <taxon>Methanoregula</taxon>
    </lineage>
</organism>
<dbReference type="PROSITE" id="PS51746">
    <property type="entry name" value="PPM_2"/>
    <property type="match status" value="1"/>
</dbReference>
<protein>
    <submittedName>
        <fullName evidence="2">Serine/threonine protein phosphatase-like protein</fullName>
    </submittedName>
</protein>
<dbReference type="SUPFAM" id="SSF81606">
    <property type="entry name" value="PP2C-like"/>
    <property type="match status" value="1"/>
</dbReference>
<evidence type="ECO:0000313" key="2">
    <source>
        <dbReference type="EMBL" id="ABS56028.1"/>
    </source>
</evidence>
<keyword evidence="3" id="KW-1185">Reference proteome</keyword>
<dbReference type="RefSeq" id="WP_012107068.1">
    <property type="nucleotide sequence ID" value="NC_009712.1"/>
</dbReference>
<dbReference type="AlphaFoldDB" id="A7I8G7"/>
<evidence type="ECO:0000313" key="3">
    <source>
        <dbReference type="Proteomes" id="UP000002408"/>
    </source>
</evidence>
<feature type="domain" description="PPM-type phosphatase" evidence="1">
    <location>
        <begin position="5"/>
        <end position="239"/>
    </location>
</feature>
<dbReference type="HOGENOM" id="CLU_1145217_0_0_2"/>
<dbReference type="EMBL" id="CP000780">
    <property type="protein sequence ID" value="ABS56028.1"/>
    <property type="molecule type" value="Genomic_DNA"/>
</dbReference>
<accession>A7I8G7</accession>
<dbReference type="InterPro" id="IPR036457">
    <property type="entry name" value="PPM-type-like_dom_sf"/>
</dbReference>
<reference evidence="3" key="1">
    <citation type="journal article" date="2015" name="Microbiology">
        <title>Genome of Methanoregula boonei 6A8 reveals adaptations to oligotrophic peatland environments.</title>
        <authorList>
            <person name="Braeuer S."/>
            <person name="Cadillo-Quiroz H."/>
            <person name="Kyrpides N."/>
            <person name="Woyke T."/>
            <person name="Goodwin L."/>
            <person name="Detter C."/>
            <person name="Podell S."/>
            <person name="Yavitt J.B."/>
            <person name="Zinder S.H."/>
        </authorList>
    </citation>
    <scope>NUCLEOTIDE SEQUENCE [LARGE SCALE GENOMIC DNA]</scope>
    <source>
        <strain evidence="3">DSM 21154 / JCM 14090 / 6A8</strain>
    </source>
</reference>
<proteinExistence type="predicted"/>
<sequence>MAQLHFSALSDRGIRSINNDAFCAEKIGNYYVFGVAEGDSDPLHEGAASSTAISCLKESAKSPAHSPAATLVRAVQKSDARISAHAAGSPGRTPDATHLSACLINDNLECTILDTGEGNAYIVSPDGIHVPGEHALSLHAQEPGFPGQGNDEEKKREGMISHTLGEPRILAKTDLVTVNLVNRFLLFSSGGLYEYVKKDRIAEIVRRNGENVEASAEFLVEEALSAGSDRTITLVLVHGHRH</sequence>
<gene>
    <name evidence="2" type="ordered locus">Mboo_1510</name>
</gene>
<dbReference type="Gene3D" id="3.60.40.10">
    <property type="entry name" value="PPM-type phosphatase domain"/>
    <property type="match status" value="1"/>
</dbReference>
<dbReference type="InterPro" id="IPR001932">
    <property type="entry name" value="PPM-type_phosphatase-like_dom"/>
</dbReference>